<proteinExistence type="inferred from homology"/>
<dbReference type="GO" id="GO:0046872">
    <property type="term" value="F:metal ion binding"/>
    <property type="evidence" value="ECO:0007669"/>
    <property type="project" value="UniProtKB-KW"/>
</dbReference>
<dbReference type="AlphaFoldDB" id="A0A6A6RBT7"/>
<dbReference type="Pfam" id="PF19086">
    <property type="entry name" value="Terpene_syn_C_2"/>
    <property type="match status" value="1"/>
</dbReference>
<comment type="similarity">
    <text evidence="2 4">Belongs to the terpene synthase family.</text>
</comment>
<feature type="non-terminal residue" evidence="5">
    <location>
        <position position="1"/>
    </location>
</feature>
<dbReference type="Proteomes" id="UP000799750">
    <property type="component" value="Unassembled WGS sequence"/>
</dbReference>
<dbReference type="InterPro" id="IPR008949">
    <property type="entry name" value="Isoprenoid_synthase_dom_sf"/>
</dbReference>
<dbReference type="InterPro" id="IPR034686">
    <property type="entry name" value="Terpene_cyclase-like_2"/>
</dbReference>
<organism evidence="5 6">
    <name type="scientific">Lophium mytilinum</name>
    <dbReference type="NCBI Taxonomy" id="390894"/>
    <lineage>
        <taxon>Eukaryota</taxon>
        <taxon>Fungi</taxon>
        <taxon>Dikarya</taxon>
        <taxon>Ascomycota</taxon>
        <taxon>Pezizomycotina</taxon>
        <taxon>Dothideomycetes</taxon>
        <taxon>Pleosporomycetidae</taxon>
        <taxon>Mytilinidiales</taxon>
        <taxon>Mytilinidiaceae</taxon>
        <taxon>Lophium</taxon>
    </lineage>
</organism>
<keyword evidence="3 4" id="KW-0460">Magnesium</keyword>
<dbReference type="PANTHER" id="PTHR35201">
    <property type="entry name" value="TERPENE SYNTHASE"/>
    <property type="match status" value="1"/>
</dbReference>
<dbReference type="GO" id="GO:0010333">
    <property type="term" value="F:terpene synthase activity"/>
    <property type="evidence" value="ECO:0007669"/>
    <property type="project" value="InterPro"/>
</dbReference>
<gene>
    <name evidence="5" type="ORF">BU16DRAFT_427224</name>
</gene>
<dbReference type="EMBL" id="MU004182">
    <property type="protein sequence ID" value="KAF2501934.1"/>
    <property type="molecule type" value="Genomic_DNA"/>
</dbReference>
<evidence type="ECO:0000256" key="2">
    <source>
        <dbReference type="ARBA" id="ARBA00006333"/>
    </source>
</evidence>
<name>A0A6A6RBT7_9PEZI</name>
<evidence type="ECO:0000313" key="5">
    <source>
        <dbReference type="EMBL" id="KAF2501934.1"/>
    </source>
</evidence>
<dbReference type="SFLD" id="SFLDS00005">
    <property type="entry name" value="Isoprenoid_Synthase_Type_I"/>
    <property type="match status" value="1"/>
</dbReference>
<sequence>SLRGQTVRIPNMASLFQSWPTKVNPAVDRMRVEIKEWLNSTMPPGKVLTALQASDFGFFGATWWPCAPFPQLRIVTYLVVWLFIWDDEIDLSDGTMWNAFSAAQLYRDQTLSYVRYTLGIDATRPLVTNHIILMFAPIGEAVRERYSLAQRMMFYNEIRYFMEMSEREQRLRLAGPIPNLEEFWRYRLGSSAVTVCLALNEFSWEAMDLPLEFYADDDVKSIFRYTNTIISATNDLVSIKKEVKRDAIDSLIPIIYSHVGDVQIAVAEVIAFIAAEIGNLDDAAENLVMRYASADDKTQAQVRDFVDGCKHYSTGNFIWSLETDRY</sequence>
<feature type="non-terminal residue" evidence="5">
    <location>
        <position position="326"/>
    </location>
</feature>
<evidence type="ECO:0000313" key="6">
    <source>
        <dbReference type="Proteomes" id="UP000799750"/>
    </source>
</evidence>
<dbReference type="GO" id="GO:0008299">
    <property type="term" value="P:isoprenoid biosynthetic process"/>
    <property type="evidence" value="ECO:0007669"/>
    <property type="project" value="UniProtKB-ARBA"/>
</dbReference>
<dbReference type="SUPFAM" id="SSF48576">
    <property type="entry name" value="Terpenoid synthases"/>
    <property type="match status" value="1"/>
</dbReference>
<evidence type="ECO:0000256" key="3">
    <source>
        <dbReference type="ARBA" id="ARBA00022842"/>
    </source>
</evidence>
<dbReference type="Gene3D" id="1.10.600.10">
    <property type="entry name" value="Farnesyl Diphosphate Synthase"/>
    <property type="match status" value="1"/>
</dbReference>
<dbReference type="SFLD" id="SFLDG01020">
    <property type="entry name" value="Terpene_Cyclase_Like_2"/>
    <property type="match status" value="1"/>
</dbReference>
<keyword evidence="4" id="KW-0479">Metal-binding</keyword>
<dbReference type="PANTHER" id="PTHR35201:SF4">
    <property type="entry name" value="BETA-PINACENE SYNTHASE-RELATED"/>
    <property type="match status" value="1"/>
</dbReference>
<protein>
    <recommendedName>
        <fullName evidence="4">Terpene synthase</fullName>
        <ecNumber evidence="4">4.2.3.-</ecNumber>
    </recommendedName>
</protein>
<keyword evidence="4" id="KW-0456">Lyase</keyword>
<comment type="cofactor">
    <cofactor evidence="1 4">
        <name>Mg(2+)</name>
        <dbReference type="ChEBI" id="CHEBI:18420"/>
    </cofactor>
</comment>
<dbReference type="OrthoDB" id="2861623at2759"/>
<keyword evidence="6" id="KW-1185">Reference proteome</keyword>
<evidence type="ECO:0000256" key="1">
    <source>
        <dbReference type="ARBA" id="ARBA00001946"/>
    </source>
</evidence>
<reference evidence="5" key="1">
    <citation type="journal article" date="2020" name="Stud. Mycol.">
        <title>101 Dothideomycetes genomes: a test case for predicting lifestyles and emergence of pathogens.</title>
        <authorList>
            <person name="Haridas S."/>
            <person name="Albert R."/>
            <person name="Binder M."/>
            <person name="Bloem J."/>
            <person name="Labutti K."/>
            <person name="Salamov A."/>
            <person name="Andreopoulos B."/>
            <person name="Baker S."/>
            <person name="Barry K."/>
            <person name="Bills G."/>
            <person name="Bluhm B."/>
            <person name="Cannon C."/>
            <person name="Castanera R."/>
            <person name="Culley D."/>
            <person name="Daum C."/>
            <person name="Ezra D."/>
            <person name="Gonzalez J."/>
            <person name="Henrissat B."/>
            <person name="Kuo A."/>
            <person name="Liang C."/>
            <person name="Lipzen A."/>
            <person name="Lutzoni F."/>
            <person name="Magnuson J."/>
            <person name="Mondo S."/>
            <person name="Nolan M."/>
            <person name="Ohm R."/>
            <person name="Pangilinan J."/>
            <person name="Park H.-J."/>
            <person name="Ramirez L."/>
            <person name="Alfaro M."/>
            <person name="Sun H."/>
            <person name="Tritt A."/>
            <person name="Yoshinaga Y."/>
            <person name="Zwiers L.-H."/>
            <person name="Turgeon B."/>
            <person name="Goodwin S."/>
            <person name="Spatafora J."/>
            <person name="Crous P."/>
            <person name="Grigoriev I."/>
        </authorList>
    </citation>
    <scope>NUCLEOTIDE SEQUENCE</scope>
    <source>
        <strain evidence="5">CBS 269.34</strain>
    </source>
</reference>
<dbReference type="EC" id="4.2.3.-" evidence="4"/>
<evidence type="ECO:0000256" key="4">
    <source>
        <dbReference type="RuleBase" id="RU366034"/>
    </source>
</evidence>
<accession>A0A6A6RBT7</accession>